<dbReference type="Pfam" id="PF00990">
    <property type="entry name" value="GGDEF"/>
    <property type="match status" value="1"/>
</dbReference>
<gene>
    <name evidence="7" type="ORF">E1H14_12535</name>
</gene>
<evidence type="ECO:0000256" key="1">
    <source>
        <dbReference type="ARBA" id="ARBA00001946"/>
    </source>
</evidence>
<dbReference type="PANTHER" id="PTHR45138:SF9">
    <property type="entry name" value="DIGUANYLATE CYCLASE DGCM-RELATED"/>
    <property type="match status" value="1"/>
</dbReference>
<evidence type="ECO:0000259" key="6">
    <source>
        <dbReference type="PROSITE" id="PS50887"/>
    </source>
</evidence>
<comment type="catalytic activity">
    <reaction evidence="3">
        <text>2 GTP = 3',3'-c-di-GMP + 2 diphosphate</text>
        <dbReference type="Rhea" id="RHEA:24898"/>
        <dbReference type="ChEBI" id="CHEBI:33019"/>
        <dbReference type="ChEBI" id="CHEBI:37565"/>
        <dbReference type="ChEBI" id="CHEBI:58805"/>
        <dbReference type="EC" id="2.7.7.65"/>
    </reaction>
</comment>
<dbReference type="PANTHER" id="PTHR45138">
    <property type="entry name" value="REGULATORY COMPONENTS OF SENSORY TRANSDUCTION SYSTEM"/>
    <property type="match status" value="1"/>
</dbReference>
<protein>
    <recommendedName>
        <fullName evidence="2">diguanylate cyclase</fullName>
        <ecNumber evidence="2">2.7.7.65</ecNumber>
    </recommendedName>
</protein>
<dbReference type="CDD" id="cd01949">
    <property type="entry name" value="GGDEF"/>
    <property type="match status" value="1"/>
</dbReference>
<dbReference type="NCBIfam" id="TIGR00254">
    <property type="entry name" value="GGDEF"/>
    <property type="match status" value="1"/>
</dbReference>
<dbReference type="FunFam" id="3.30.70.270:FF:000001">
    <property type="entry name" value="Diguanylate cyclase domain protein"/>
    <property type="match status" value="1"/>
</dbReference>
<dbReference type="RefSeq" id="WP_149391824.1">
    <property type="nucleotide sequence ID" value="NZ_SMRS01000011.1"/>
</dbReference>
<dbReference type="GO" id="GO:0052621">
    <property type="term" value="F:diguanylate cyclase activity"/>
    <property type="evidence" value="ECO:0007669"/>
    <property type="project" value="UniProtKB-EC"/>
</dbReference>
<reference evidence="7 8" key="1">
    <citation type="submission" date="2019-03" db="EMBL/GenBank/DDBJ databases">
        <title>Nitrincola sp. nov. isolated from an Indian soda lake.</title>
        <authorList>
            <person name="Joshi A."/>
            <person name="Thite S.V."/>
            <person name="Joseph N."/>
            <person name="Dhotre D."/>
            <person name="Moorthy M."/>
            <person name="Shouche Y.S."/>
        </authorList>
    </citation>
    <scope>NUCLEOTIDE SEQUENCE [LARGE SCALE GENOMIC DNA]</scope>
    <source>
        <strain evidence="7 8">MEB193</strain>
    </source>
</reference>
<dbReference type="PROSITE" id="PS50887">
    <property type="entry name" value="GGDEF"/>
    <property type="match status" value="1"/>
</dbReference>
<keyword evidence="4" id="KW-0175">Coiled coil</keyword>
<comment type="caution">
    <text evidence="7">The sequence shown here is derived from an EMBL/GenBank/DDBJ whole genome shotgun (WGS) entry which is preliminary data.</text>
</comment>
<evidence type="ECO:0000256" key="2">
    <source>
        <dbReference type="ARBA" id="ARBA00012528"/>
    </source>
</evidence>
<dbReference type="Gene3D" id="3.30.70.270">
    <property type="match status" value="1"/>
</dbReference>
<dbReference type="InterPro" id="IPR000160">
    <property type="entry name" value="GGDEF_dom"/>
</dbReference>
<keyword evidence="5" id="KW-0812">Transmembrane</keyword>
<dbReference type="Proteomes" id="UP000325302">
    <property type="component" value="Unassembled WGS sequence"/>
</dbReference>
<dbReference type="InterPro" id="IPR043128">
    <property type="entry name" value="Rev_trsase/Diguanyl_cyclase"/>
</dbReference>
<feature type="transmembrane region" description="Helical" evidence="5">
    <location>
        <begin position="245"/>
        <end position="264"/>
    </location>
</feature>
<organism evidence="7 8">
    <name type="scientific">Nitrincola tapanii</name>
    <dbReference type="NCBI Taxonomy" id="1708751"/>
    <lineage>
        <taxon>Bacteria</taxon>
        <taxon>Pseudomonadati</taxon>
        <taxon>Pseudomonadota</taxon>
        <taxon>Gammaproteobacteria</taxon>
        <taxon>Oceanospirillales</taxon>
        <taxon>Oceanospirillaceae</taxon>
        <taxon>Nitrincola</taxon>
    </lineage>
</organism>
<dbReference type="InterPro" id="IPR050469">
    <property type="entry name" value="Diguanylate_Cyclase"/>
</dbReference>
<feature type="coiled-coil region" evidence="4">
    <location>
        <begin position="303"/>
        <end position="330"/>
    </location>
</feature>
<sequence>MSSKSRRFQVHLATSLFGVLALVVFLFIIALLVSVPLLQGISDKSEVTRKQLLPELVSAQRNALKTEKIYAYLQAIYRAQNALDERNLRLEAQVLTQSFAFESDQVLLEETTALLASMREMIRLRQEQRQLKHLSENLFPEPLSRAELATQLLFSQLQAYPISEVRSERLHQLFSTELRQSSPLWPEISDYVQQIAALNDQVDQIYREALQRQEQLASYLSSDAALKTQELALEIRNDVERLGRYIVYFILIAACVAGVLLLVFRHAVQFPIETLVRGLKAIRPDSPVGVELQPVFFKELDTIRHAIEDYSQMTRDLHQLNAQLHALSQQDGLTGLANRRCFDTTLAEEFHRALRHGQTLSLLLIDIDHFKQLNDTYGHLIGDLCLKRLAEVLQHYTQRAGELAARFGGEEFTLILPQMGLQQVLEMAERIRLEVSELNFDEVNRAYPDLPPLEMQVSIGVAHYLPGDHLDQESFFIQADKALYRAKAEGRNRVCEGV</sequence>
<feature type="domain" description="GGDEF" evidence="6">
    <location>
        <begin position="358"/>
        <end position="498"/>
    </location>
</feature>
<dbReference type="OrthoDB" id="73375at2"/>
<evidence type="ECO:0000313" key="7">
    <source>
        <dbReference type="EMBL" id="KAA0873633.1"/>
    </source>
</evidence>
<proteinExistence type="predicted"/>
<evidence type="ECO:0000313" key="8">
    <source>
        <dbReference type="Proteomes" id="UP000325302"/>
    </source>
</evidence>
<keyword evidence="8" id="KW-1185">Reference proteome</keyword>
<feature type="transmembrane region" description="Helical" evidence="5">
    <location>
        <begin position="12"/>
        <end position="38"/>
    </location>
</feature>
<dbReference type="InterPro" id="IPR029787">
    <property type="entry name" value="Nucleotide_cyclase"/>
</dbReference>
<keyword evidence="5" id="KW-1133">Transmembrane helix</keyword>
<name>A0A5A9VZ09_9GAMM</name>
<dbReference type="EMBL" id="SMRS01000011">
    <property type="protein sequence ID" value="KAA0873633.1"/>
    <property type="molecule type" value="Genomic_DNA"/>
</dbReference>
<comment type="cofactor">
    <cofactor evidence="1">
        <name>Mg(2+)</name>
        <dbReference type="ChEBI" id="CHEBI:18420"/>
    </cofactor>
</comment>
<evidence type="ECO:0000256" key="5">
    <source>
        <dbReference type="SAM" id="Phobius"/>
    </source>
</evidence>
<evidence type="ECO:0000256" key="3">
    <source>
        <dbReference type="ARBA" id="ARBA00034247"/>
    </source>
</evidence>
<keyword evidence="5" id="KW-0472">Membrane</keyword>
<dbReference type="SUPFAM" id="SSF55073">
    <property type="entry name" value="Nucleotide cyclase"/>
    <property type="match status" value="1"/>
</dbReference>
<dbReference type="EC" id="2.7.7.65" evidence="2"/>
<dbReference type="SMART" id="SM00267">
    <property type="entry name" value="GGDEF"/>
    <property type="match status" value="1"/>
</dbReference>
<dbReference type="AlphaFoldDB" id="A0A5A9VZ09"/>
<evidence type="ECO:0000256" key="4">
    <source>
        <dbReference type="SAM" id="Coils"/>
    </source>
</evidence>
<accession>A0A5A9VZ09</accession>